<keyword evidence="1" id="KW-0175">Coiled coil</keyword>
<comment type="caution">
    <text evidence="2">The sequence shown here is derived from an EMBL/GenBank/DDBJ whole genome shotgun (WGS) entry which is preliminary data.</text>
</comment>
<proteinExistence type="predicted"/>
<gene>
    <name evidence="2" type="ORF">EEDITHA_LOCUS1244</name>
</gene>
<evidence type="ECO:0000256" key="1">
    <source>
        <dbReference type="SAM" id="Coils"/>
    </source>
</evidence>
<protein>
    <recommendedName>
        <fullName evidence="4">Ubiquitin-like domain-containing protein</fullName>
    </recommendedName>
</protein>
<dbReference type="EMBL" id="CAKOGL010000003">
    <property type="protein sequence ID" value="CAH2084697.1"/>
    <property type="molecule type" value="Genomic_DNA"/>
</dbReference>
<dbReference type="AlphaFoldDB" id="A0AAU9TGN9"/>
<sequence>MSFIKFLRIPTRLFKKDVITFLIIRRYDLNIIDEKLRYIAVKPTASISQLRQKVWHLLELPDYCEEIIILKTGDRELPLTDLRKGNDPQHPYILEVWLPNKLSSINLINNMITMGNKSITGDSFEKADSLFEEKVIRESNGKDLEIELSHTTIINKTMAINKLRSMENQHKTMKRECENKSDLSCKISSSSLFFKIHGRKSRDNFTNILLKIQNDLSTLSNKLSDLESRIQL</sequence>
<feature type="coiled-coil region" evidence="1">
    <location>
        <begin position="156"/>
        <end position="183"/>
    </location>
</feature>
<evidence type="ECO:0000313" key="3">
    <source>
        <dbReference type="Proteomes" id="UP001153954"/>
    </source>
</evidence>
<evidence type="ECO:0008006" key="4">
    <source>
        <dbReference type="Google" id="ProtNLM"/>
    </source>
</evidence>
<name>A0AAU9TGN9_EUPED</name>
<accession>A0AAU9TGN9</accession>
<organism evidence="2 3">
    <name type="scientific">Euphydryas editha</name>
    <name type="common">Edith's checkerspot</name>
    <dbReference type="NCBI Taxonomy" id="104508"/>
    <lineage>
        <taxon>Eukaryota</taxon>
        <taxon>Metazoa</taxon>
        <taxon>Ecdysozoa</taxon>
        <taxon>Arthropoda</taxon>
        <taxon>Hexapoda</taxon>
        <taxon>Insecta</taxon>
        <taxon>Pterygota</taxon>
        <taxon>Neoptera</taxon>
        <taxon>Endopterygota</taxon>
        <taxon>Lepidoptera</taxon>
        <taxon>Glossata</taxon>
        <taxon>Ditrysia</taxon>
        <taxon>Papilionoidea</taxon>
        <taxon>Nymphalidae</taxon>
        <taxon>Nymphalinae</taxon>
        <taxon>Euphydryas</taxon>
    </lineage>
</organism>
<dbReference type="Proteomes" id="UP001153954">
    <property type="component" value="Unassembled WGS sequence"/>
</dbReference>
<reference evidence="2" key="1">
    <citation type="submission" date="2022-03" db="EMBL/GenBank/DDBJ databases">
        <authorList>
            <person name="Tunstrom K."/>
        </authorList>
    </citation>
    <scope>NUCLEOTIDE SEQUENCE</scope>
</reference>
<keyword evidence="3" id="KW-1185">Reference proteome</keyword>
<evidence type="ECO:0000313" key="2">
    <source>
        <dbReference type="EMBL" id="CAH2084697.1"/>
    </source>
</evidence>